<dbReference type="AlphaFoldDB" id="A0A2Z7CT24"/>
<feature type="region of interest" description="Disordered" evidence="1">
    <location>
        <begin position="1"/>
        <end position="34"/>
    </location>
</feature>
<organism evidence="2 3">
    <name type="scientific">Dorcoceras hygrometricum</name>
    <dbReference type="NCBI Taxonomy" id="472368"/>
    <lineage>
        <taxon>Eukaryota</taxon>
        <taxon>Viridiplantae</taxon>
        <taxon>Streptophyta</taxon>
        <taxon>Embryophyta</taxon>
        <taxon>Tracheophyta</taxon>
        <taxon>Spermatophyta</taxon>
        <taxon>Magnoliopsida</taxon>
        <taxon>eudicotyledons</taxon>
        <taxon>Gunneridae</taxon>
        <taxon>Pentapetalae</taxon>
        <taxon>asterids</taxon>
        <taxon>lamiids</taxon>
        <taxon>Lamiales</taxon>
        <taxon>Gesneriaceae</taxon>
        <taxon>Didymocarpoideae</taxon>
        <taxon>Trichosporeae</taxon>
        <taxon>Loxocarpinae</taxon>
        <taxon>Dorcoceras</taxon>
    </lineage>
</organism>
<evidence type="ECO:0000256" key="1">
    <source>
        <dbReference type="SAM" id="MobiDB-lite"/>
    </source>
</evidence>
<keyword evidence="3" id="KW-1185">Reference proteome</keyword>
<sequence>MQRNQLLKSQTTLKKTTTHSLRHPVASSCTKHPDTSYSNHYQLQATVANKSLAAGQPDAGSKYKSWNQLQHTKRSVATNQNGVALPRHQIWSSRAIPAASYRKTRPLAKTTMFRPRAIVMLTRVDICLDWTTSRHTRPDLTLTLHQNDVAPTYSNDTVSNAIQIHAKATADFYKRYQISPIRRCFTMQPAFTKNQLSPNSKTRKFPELIQVLFQTRKCKPNIQTKIQTTRNL</sequence>
<name>A0A2Z7CT24_9LAMI</name>
<dbReference type="Proteomes" id="UP000250235">
    <property type="component" value="Unassembled WGS sequence"/>
</dbReference>
<accession>A0A2Z7CT24</accession>
<evidence type="ECO:0000313" key="3">
    <source>
        <dbReference type="Proteomes" id="UP000250235"/>
    </source>
</evidence>
<reference evidence="2 3" key="1">
    <citation type="journal article" date="2015" name="Proc. Natl. Acad. Sci. U.S.A.">
        <title>The resurrection genome of Boea hygrometrica: A blueprint for survival of dehydration.</title>
        <authorList>
            <person name="Xiao L."/>
            <person name="Yang G."/>
            <person name="Zhang L."/>
            <person name="Yang X."/>
            <person name="Zhao S."/>
            <person name="Ji Z."/>
            <person name="Zhou Q."/>
            <person name="Hu M."/>
            <person name="Wang Y."/>
            <person name="Chen M."/>
            <person name="Xu Y."/>
            <person name="Jin H."/>
            <person name="Xiao X."/>
            <person name="Hu G."/>
            <person name="Bao F."/>
            <person name="Hu Y."/>
            <person name="Wan P."/>
            <person name="Li L."/>
            <person name="Deng X."/>
            <person name="Kuang T."/>
            <person name="Xiang C."/>
            <person name="Zhu J.K."/>
            <person name="Oliver M.J."/>
            <person name="He Y."/>
        </authorList>
    </citation>
    <scope>NUCLEOTIDE SEQUENCE [LARGE SCALE GENOMIC DNA]</scope>
    <source>
        <strain evidence="3">cv. XS01</strain>
    </source>
</reference>
<gene>
    <name evidence="2" type="ORF">F511_39899</name>
</gene>
<dbReference type="EMBL" id="KQ994585">
    <property type="protein sequence ID" value="KZV47824.1"/>
    <property type="molecule type" value="Genomic_DNA"/>
</dbReference>
<evidence type="ECO:0000313" key="2">
    <source>
        <dbReference type="EMBL" id="KZV47824.1"/>
    </source>
</evidence>
<proteinExistence type="predicted"/>
<protein>
    <submittedName>
        <fullName evidence="2">Uncharacterized protein</fullName>
    </submittedName>
</protein>
<feature type="compositionally biased region" description="Low complexity" evidence="1">
    <location>
        <begin position="1"/>
        <end position="15"/>
    </location>
</feature>